<dbReference type="SMART" id="SM00735">
    <property type="entry name" value="ZM"/>
    <property type="match status" value="1"/>
</dbReference>
<proteinExistence type="predicted"/>
<reference evidence="3" key="1">
    <citation type="submission" date="2015-07" db="EMBL/GenBank/DDBJ databases">
        <title>MeaNS - Measles Nucleotide Surveillance Program.</title>
        <authorList>
            <person name="Tran T."/>
            <person name="Druce J."/>
        </authorList>
    </citation>
    <scope>NUCLEOTIDE SEQUENCE</scope>
    <source>
        <strain evidence="3">UCB-OBI-ISO-001</strain>
        <tissue evidence="3">Gonad</tissue>
    </source>
</reference>
<organism evidence="3">
    <name type="scientific">Octopus bimaculoides</name>
    <name type="common">California two-spotted octopus</name>
    <dbReference type="NCBI Taxonomy" id="37653"/>
    <lineage>
        <taxon>Eukaryota</taxon>
        <taxon>Metazoa</taxon>
        <taxon>Spiralia</taxon>
        <taxon>Lophotrochozoa</taxon>
        <taxon>Mollusca</taxon>
        <taxon>Cephalopoda</taxon>
        <taxon>Coleoidea</taxon>
        <taxon>Octopodiformes</taxon>
        <taxon>Octopoda</taxon>
        <taxon>Incirrata</taxon>
        <taxon>Octopodidae</taxon>
        <taxon>Octopus</taxon>
    </lineage>
</organism>
<feature type="region of interest" description="Disordered" evidence="1">
    <location>
        <begin position="373"/>
        <end position="392"/>
    </location>
</feature>
<evidence type="ECO:0000259" key="2">
    <source>
        <dbReference type="SMART" id="SM00735"/>
    </source>
</evidence>
<sequence>MMRNEAHPFATLPPLPRPIFRDSTKGPKIPRTIRQHYNQSARKGPKVDVQAAKKEAAAHQVPTYTPPPQQQQQQQSYPSPHSSNASPISPTYARQPHSPVTPITPGAGSGTFVHGQYNSPLGLYSAEAATEELACQSGGVITAVGGDMKISGGPKYDPCRLPDKPKINYRDSEVYKLINENESAKRAEEARRAEEAADMKLTGSNPSKQSLSFKVLQWMTDTEKPAEEEETTTPTDTNTSYDADSHIGADQYVRQVPPPLKQKPPPPPPPKPVRCPPTAEPTDDVSVSRKKQKNPLLRHNSEDDEMRFSGLHSKRDIPSKSFKMLQNLTVSDSQDEVSSQDTQDEDGVGNYCEASIRYKGKHIPSPSFRVLQNWADTDTDPTPDSGLDTEEETVGNSVMNTSIRYTGKCIPSPTFQVLKAWADKDVLPSPKMRKSRSKPKRPPIEEDEDKSDGPVEVRYSGGNIPSRVFKVLQMSVGGSDPIEPTSSENPSEDEDRSTKSLPRQSRSMRVIQKAKVPEDSGCTDF</sequence>
<dbReference type="AlphaFoldDB" id="A0A0L8GTP2"/>
<dbReference type="EMBL" id="KQ420421">
    <property type="protein sequence ID" value="KOF80348.1"/>
    <property type="molecule type" value="Genomic_DNA"/>
</dbReference>
<evidence type="ECO:0000256" key="1">
    <source>
        <dbReference type="SAM" id="MobiDB-lite"/>
    </source>
</evidence>
<dbReference type="Pfam" id="PF15936">
    <property type="entry name" value="DUF4749"/>
    <property type="match status" value="1"/>
</dbReference>
<feature type="compositionally biased region" description="Pro residues" evidence="1">
    <location>
        <begin position="256"/>
        <end position="279"/>
    </location>
</feature>
<dbReference type="InterPro" id="IPR031847">
    <property type="entry name" value="PDLI1-4/Zasp-like_mid"/>
</dbReference>
<dbReference type="InterPro" id="IPR006643">
    <property type="entry name" value="Zasp-like_motif"/>
</dbReference>
<gene>
    <name evidence="3" type="ORF">OCBIM_22028019mg</name>
</gene>
<feature type="compositionally biased region" description="Low complexity" evidence="1">
    <location>
        <begin position="70"/>
        <end position="80"/>
    </location>
</feature>
<feature type="domain" description="Zasp-like motif" evidence="2">
    <location>
        <begin position="111"/>
        <end position="136"/>
    </location>
</feature>
<dbReference type="STRING" id="37653.A0A0L8GTP2"/>
<feature type="compositionally biased region" description="Polar residues" evidence="1">
    <location>
        <begin position="202"/>
        <end position="212"/>
    </location>
</feature>
<name>A0A0L8GTP2_OCTBM</name>
<protein>
    <recommendedName>
        <fullName evidence="2">Zasp-like motif domain-containing protein</fullName>
    </recommendedName>
</protein>
<feature type="compositionally biased region" description="Basic and acidic residues" evidence="1">
    <location>
        <begin position="182"/>
        <end position="198"/>
    </location>
</feature>
<evidence type="ECO:0000313" key="3">
    <source>
        <dbReference type="EMBL" id="KOF80348.1"/>
    </source>
</evidence>
<feature type="region of interest" description="Disordered" evidence="1">
    <location>
        <begin position="1"/>
        <end position="107"/>
    </location>
</feature>
<dbReference type="OrthoDB" id="6107953at2759"/>
<feature type="compositionally biased region" description="Acidic residues" evidence="1">
    <location>
        <begin position="377"/>
        <end position="392"/>
    </location>
</feature>
<accession>A0A0L8GTP2</accession>
<feature type="region of interest" description="Disordered" evidence="1">
    <location>
        <begin position="428"/>
        <end position="525"/>
    </location>
</feature>
<feature type="region of interest" description="Disordered" evidence="1">
    <location>
        <begin position="179"/>
        <end position="349"/>
    </location>
</feature>
<feature type="compositionally biased region" description="Low complexity" evidence="1">
    <location>
        <begin position="329"/>
        <end position="341"/>
    </location>
</feature>
<feature type="compositionally biased region" description="Basic residues" evidence="1">
    <location>
        <begin position="431"/>
        <end position="441"/>
    </location>
</feature>